<dbReference type="PANTHER" id="PTHR22911:SF137">
    <property type="entry name" value="SOLUTE CARRIER FAMILY 35 MEMBER G2-RELATED"/>
    <property type="match status" value="1"/>
</dbReference>
<feature type="transmembrane region" description="Helical" evidence="4">
    <location>
        <begin position="220"/>
        <end position="237"/>
    </location>
</feature>
<evidence type="ECO:0000259" key="5">
    <source>
        <dbReference type="Pfam" id="PF00892"/>
    </source>
</evidence>
<dbReference type="PANTHER" id="PTHR22911">
    <property type="entry name" value="ACYL-MALONYL CONDENSING ENZYME-RELATED"/>
    <property type="match status" value="1"/>
</dbReference>
<feature type="transmembrane region" description="Helical" evidence="4">
    <location>
        <begin position="159"/>
        <end position="178"/>
    </location>
</feature>
<evidence type="ECO:0000313" key="6">
    <source>
        <dbReference type="EMBL" id="MFC5471079.1"/>
    </source>
</evidence>
<gene>
    <name evidence="6" type="ORF">ACFPPD_20525</name>
</gene>
<comment type="similarity">
    <text evidence="2">Belongs to the EamA transporter family.</text>
</comment>
<keyword evidence="7" id="KW-1185">Reference proteome</keyword>
<feature type="domain" description="EamA" evidence="5">
    <location>
        <begin position="188"/>
        <end position="320"/>
    </location>
</feature>
<sequence>MKYRLSVLIGAVCYGILSTIVVTAYGEGYGLGEVVGSQLLVGFALSWALVGAMKGIGRRRKSKALRFGSNVDTDSANSSDSALEDGGGRTAFDSESPKLTWKHRFYLMAAGMPTAVTGLLYYQSLRYIPNSLAILLLFQFTWIGVLLQAVIQRKKPSGTMLLALAVLFGGTLLAAGVFEEGLTRFDWLGVAFGLLSAVSYSLFILLSGKAVPKAPAAVRSGWMVTGGMLLVFALFPPTFLFDGQLWNGLLGYGTLLGFFGAFLPPVLYAIGVPHIGEGMTGILGASELPVAVMLSAVVLHEQVSLLQWAGVALVLAGVALPELFKAIKQASGRPLSGRRLGM</sequence>
<reference evidence="7" key="1">
    <citation type="journal article" date="2019" name="Int. J. Syst. Evol. Microbiol.">
        <title>The Global Catalogue of Microorganisms (GCM) 10K type strain sequencing project: providing services to taxonomists for standard genome sequencing and annotation.</title>
        <authorList>
            <consortium name="The Broad Institute Genomics Platform"/>
            <consortium name="The Broad Institute Genome Sequencing Center for Infectious Disease"/>
            <person name="Wu L."/>
            <person name="Ma J."/>
        </authorList>
    </citation>
    <scope>NUCLEOTIDE SEQUENCE [LARGE SCALE GENOMIC DNA]</scope>
    <source>
        <strain evidence="7">CCUG 57113</strain>
    </source>
</reference>
<feature type="transmembrane region" description="Helical" evidence="4">
    <location>
        <begin position="7"/>
        <end position="26"/>
    </location>
</feature>
<comment type="caution">
    <text evidence="6">The sequence shown here is derived from an EMBL/GenBank/DDBJ whole genome shotgun (WGS) entry which is preliminary data.</text>
</comment>
<feature type="transmembrane region" description="Helical" evidence="4">
    <location>
        <begin position="190"/>
        <end position="208"/>
    </location>
</feature>
<evidence type="ECO:0000256" key="2">
    <source>
        <dbReference type="ARBA" id="ARBA00007362"/>
    </source>
</evidence>
<feature type="transmembrane region" description="Helical" evidence="4">
    <location>
        <begin position="249"/>
        <end position="270"/>
    </location>
</feature>
<evidence type="ECO:0000256" key="3">
    <source>
        <dbReference type="SAM" id="MobiDB-lite"/>
    </source>
</evidence>
<proteinExistence type="inferred from homology"/>
<dbReference type="RefSeq" id="WP_209746010.1">
    <property type="nucleotide sequence ID" value="NZ_JBHSMH010000090.1"/>
</dbReference>
<dbReference type="SUPFAM" id="SSF103481">
    <property type="entry name" value="Multidrug resistance efflux transporter EmrE"/>
    <property type="match status" value="2"/>
</dbReference>
<keyword evidence="4" id="KW-0812">Transmembrane</keyword>
<evidence type="ECO:0000313" key="7">
    <source>
        <dbReference type="Proteomes" id="UP001596105"/>
    </source>
</evidence>
<accession>A0ABW0LZ33</accession>
<organism evidence="6 7">
    <name type="scientific">Cohnella suwonensis</name>
    <dbReference type="NCBI Taxonomy" id="696072"/>
    <lineage>
        <taxon>Bacteria</taxon>
        <taxon>Bacillati</taxon>
        <taxon>Bacillota</taxon>
        <taxon>Bacilli</taxon>
        <taxon>Bacillales</taxon>
        <taxon>Paenibacillaceae</taxon>
        <taxon>Cohnella</taxon>
    </lineage>
</organism>
<keyword evidence="4" id="KW-1133">Transmembrane helix</keyword>
<dbReference type="InterPro" id="IPR037185">
    <property type="entry name" value="EmrE-like"/>
</dbReference>
<dbReference type="Pfam" id="PF00892">
    <property type="entry name" value="EamA"/>
    <property type="match status" value="1"/>
</dbReference>
<evidence type="ECO:0000256" key="1">
    <source>
        <dbReference type="ARBA" id="ARBA00004127"/>
    </source>
</evidence>
<feature type="transmembrane region" description="Helical" evidence="4">
    <location>
        <begin position="128"/>
        <end position="147"/>
    </location>
</feature>
<name>A0ABW0LZ33_9BACL</name>
<protein>
    <submittedName>
        <fullName evidence="6">DMT family transporter</fullName>
    </submittedName>
</protein>
<feature type="compositionally biased region" description="Polar residues" evidence="3">
    <location>
        <begin position="70"/>
        <end position="81"/>
    </location>
</feature>
<comment type="subcellular location">
    <subcellularLocation>
        <location evidence="1">Endomembrane system</location>
        <topology evidence="1">Multi-pass membrane protein</topology>
    </subcellularLocation>
</comment>
<dbReference type="InterPro" id="IPR000620">
    <property type="entry name" value="EamA_dom"/>
</dbReference>
<evidence type="ECO:0000256" key="4">
    <source>
        <dbReference type="SAM" id="Phobius"/>
    </source>
</evidence>
<feature type="region of interest" description="Disordered" evidence="3">
    <location>
        <begin position="70"/>
        <end position="91"/>
    </location>
</feature>
<feature type="transmembrane region" description="Helical" evidence="4">
    <location>
        <begin position="38"/>
        <end position="56"/>
    </location>
</feature>
<keyword evidence="4" id="KW-0472">Membrane</keyword>
<feature type="transmembrane region" description="Helical" evidence="4">
    <location>
        <begin position="105"/>
        <end position="122"/>
    </location>
</feature>
<dbReference type="Proteomes" id="UP001596105">
    <property type="component" value="Unassembled WGS sequence"/>
</dbReference>
<dbReference type="EMBL" id="JBHSMH010000090">
    <property type="protein sequence ID" value="MFC5471079.1"/>
    <property type="molecule type" value="Genomic_DNA"/>
</dbReference>